<keyword evidence="6 13" id="KW-0949">S-adenosyl-L-methionine</keyword>
<organism evidence="14 15">
    <name type="scientific">candidate division CPR2 bacterium GW2011_GWC2_39_10</name>
    <dbReference type="NCBI Taxonomy" id="1618345"/>
    <lineage>
        <taxon>Bacteria</taxon>
        <taxon>Bacteria division CPR2</taxon>
    </lineage>
</organism>
<comment type="subunit">
    <text evidence="3 13">Monomer.</text>
</comment>
<sequence>MLTQDFDYNLPKEKIALKPVYPKDHSKLLHLDRKKRKFSDYHFYDLKDLLKEGDLLVFNNSKVIPARIYGVNLNGVKKEVLLLKNIDDFSWEALVKKGKEEELDFKLFKGHVSKKDDIFIVKFNLKKSDFLEALEKIGEMPLPPYIKREGALESDRLDYQTVYALKEGSVAAPTAGLHFTDRLFRELDEKGIEFAFVTLHVGLGTFRPVKTDVVEEHKMHKESFEINKETALKIEKAKKEGRRVIAVGTTTVRVLESVAQKGLDPFHAKEGGGGETDIFIYPGYKFQIIDGLITNFHLPKSSLIMLISAFAGRKLVLKAYQHAIDNEYRFYSYGDGMLIL</sequence>
<evidence type="ECO:0000256" key="8">
    <source>
        <dbReference type="ARBA" id="ARBA00052751"/>
    </source>
</evidence>
<proteinExistence type="inferred from homology"/>
<keyword evidence="7 13" id="KW-0671">Queuosine biosynthesis</keyword>
<dbReference type="Gene3D" id="2.40.10.240">
    <property type="entry name" value="QueA-like"/>
    <property type="match status" value="1"/>
</dbReference>
<evidence type="ECO:0000256" key="5">
    <source>
        <dbReference type="ARBA" id="ARBA00022679"/>
    </source>
</evidence>
<comment type="similarity">
    <text evidence="9 13">Belongs to the QueA family.</text>
</comment>
<dbReference type="AlphaFoldDB" id="A0A0G0LV94"/>
<evidence type="ECO:0000256" key="12">
    <source>
        <dbReference type="ARBA" id="ARBA00076160"/>
    </source>
</evidence>
<evidence type="ECO:0000256" key="10">
    <source>
        <dbReference type="ARBA" id="ARBA00066503"/>
    </source>
</evidence>
<evidence type="ECO:0000256" key="6">
    <source>
        <dbReference type="ARBA" id="ARBA00022691"/>
    </source>
</evidence>
<evidence type="ECO:0000256" key="13">
    <source>
        <dbReference type="HAMAP-Rule" id="MF_00113"/>
    </source>
</evidence>
<dbReference type="InterPro" id="IPR036100">
    <property type="entry name" value="QueA_sf"/>
</dbReference>
<dbReference type="HAMAP" id="MF_00113">
    <property type="entry name" value="QueA"/>
    <property type="match status" value="1"/>
</dbReference>
<accession>A0A0G0LV94</accession>
<keyword evidence="4 13" id="KW-0963">Cytoplasm</keyword>
<comment type="subcellular location">
    <subcellularLocation>
        <location evidence="1 13">Cytoplasm</location>
    </subcellularLocation>
</comment>
<reference evidence="14 15" key="1">
    <citation type="journal article" date="2015" name="Nature">
        <title>rRNA introns, odd ribosomes, and small enigmatic genomes across a large radiation of phyla.</title>
        <authorList>
            <person name="Brown C.T."/>
            <person name="Hug L.A."/>
            <person name="Thomas B.C."/>
            <person name="Sharon I."/>
            <person name="Castelle C.J."/>
            <person name="Singh A."/>
            <person name="Wilkins M.J."/>
            <person name="Williams K.H."/>
            <person name="Banfield J.F."/>
        </authorList>
    </citation>
    <scope>NUCLEOTIDE SEQUENCE [LARGE SCALE GENOMIC DNA]</scope>
</reference>
<dbReference type="InterPro" id="IPR042118">
    <property type="entry name" value="QueA_dom1"/>
</dbReference>
<dbReference type="GO" id="GO:0005737">
    <property type="term" value="C:cytoplasm"/>
    <property type="evidence" value="ECO:0007669"/>
    <property type="project" value="UniProtKB-SubCell"/>
</dbReference>
<dbReference type="SUPFAM" id="SSF111337">
    <property type="entry name" value="QueA-like"/>
    <property type="match status" value="1"/>
</dbReference>
<keyword evidence="14" id="KW-0413">Isomerase</keyword>
<evidence type="ECO:0000256" key="1">
    <source>
        <dbReference type="ARBA" id="ARBA00004496"/>
    </source>
</evidence>
<gene>
    <name evidence="13" type="primary">queA</name>
    <name evidence="14" type="ORF">UT18_C0006G0050</name>
</gene>
<dbReference type="Proteomes" id="UP000034207">
    <property type="component" value="Unassembled WGS sequence"/>
</dbReference>
<dbReference type="EMBL" id="LBVV01000006">
    <property type="protein sequence ID" value="KKQ94952.1"/>
    <property type="molecule type" value="Genomic_DNA"/>
</dbReference>
<evidence type="ECO:0000256" key="4">
    <source>
        <dbReference type="ARBA" id="ARBA00022490"/>
    </source>
</evidence>
<evidence type="ECO:0000313" key="14">
    <source>
        <dbReference type="EMBL" id="KKQ94952.1"/>
    </source>
</evidence>
<comment type="pathway">
    <text evidence="2 13">tRNA modification; tRNA-queuosine biosynthesis.</text>
</comment>
<evidence type="ECO:0000313" key="15">
    <source>
        <dbReference type="Proteomes" id="UP000034207"/>
    </source>
</evidence>
<evidence type="ECO:0000256" key="3">
    <source>
        <dbReference type="ARBA" id="ARBA00011245"/>
    </source>
</evidence>
<dbReference type="Gene3D" id="3.40.1780.10">
    <property type="entry name" value="QueA-like"/>
    <property type="match status" value="1"/>
</dbReference>
<comment type="catalytic activity">
    <reaction evidence="8 13">
        <text>7-aminomethyl-7-carbaguanosine(34) in tRNA + S-adenosyl-L-methionine = epoxyqueuosine(34) in tRNA + adenine + L-methionine + 2 H(+)</text>
        <dbReference type="Rhea" id="RHEA:32155"/>
        <dbReference type="Rhea" id="RHEA-COMP:10342"/>
        <dbReference type="Rhea" id="RHEA-COMP:18582"/>
        <dbReference type="ChEBI" id="CHEBI:15378"/>
        <dbReference type="ChEBI" id="CHEBI:16708"/>
        <dbReference type="ChEBI" id="CHEBI:57844"/>
        <dbReference type="ChEBI" id="CHEBI:59789"/>
        <dbReference type="ChEBI" id="CHEBI:82833"/>
        <dbReference type="ChEBI" id="CHEBI:194443"/>
        <dbReference type="EC" id="2.4.99.17"/>
    </reaction>
</comment>
<comment type="caution">
    <text evidence="14">The sequence shown here is derived from an EMBL/GenBank/DDBJ whole genome shotgun (WGS) entry which is preliminary data.</text>
</comment>
<evidence type="ECO:0000256" key="2">
    <source>
        <dbReference type="ARBA" id="ARBA00004691"/>
    </source>
</evidence>
<dbReference type="PANTHER" id="PTHR30307:SF0">
    <property type="entry name" value="S-ADENOSYLMETHIONINE:TRNA RIBOSYLTRANSFERASE-ISOMERASE"/>
    <property type="match status" value="1"/>
</dbReference>
<dbReference type="PANTHER" id="PTHR30307">
    <property type="entry name" value="S-ADENOSYLMETHIONINE:TRNA RIBOSYLTRANSFERASE-ISOMERASE"/>
    <property type="match status" value="1"/>
</dbReference>
<dbReference type="STRING" id="1618345.UT18_C0006G0050"/>
<evidence type="ECO:0000256" key="7">
    <source>
        <dbReference type="ARBA" id="ARBA00022785"/>
    </source>
</evidence>
<dbReference type="UniPathway" id="UPA00392"/>
<dbReference type="FunFam" id="3.40.1780.10:FF:000001">
    <property type="entry name" value="S-adenosylmethionine:tRNA ribosyltransferase-isomerase"/>
    <property type="match status" value="1"/>
</dbReference>
<evidence type="ECO:0000256" key="9">
    <source>
        <dbReference type="ARBA" id="ARBA00061210"/>
    </source>
</evidence>
<dbReference type="InterPro" id="IPR003699">
    <property type="entry name" value="QueA"/>
</dbReference>
<comment type="function">
    <text evidence="13">Transfers and isomerizes the ribose moiety from AdoMet to the 7-aminomethyl group of 7-deazaguanine (preQ1-tRNA) to give epoxyqueuosine (oQ-tRNA).</text>
</comment>
<dbReference type="NCBIfam" id="TIGR00113">
    <property type="entry name" value="queA"/>
    <property type="match status" value="1"/>
</dbReference>
<dbReference type="InterPro" id="IPR042119">
    <property type="entry name" value="QueA_dom2"/>
</dbReference>
<dbReference type="NCBIfam" id="NF001140">
    <property type="entry name" value="PRK00147.1"/>
    <property type="match status" value="1"/>
</dbReference>
<dbReference type="GO" id="GO:0008616">
    <property type="term" value="P:tRNA queuosine(34) biosynthetic process"/>
    <property type="evidence" value="ECO:0007669"/>
    <property type="project" value="UniProtKB-UniRule"/>
</dbReference>
<dbReference type="EC" id="2.4.99.17" evidence="10 13"/>
<protein>
    <recommendedName>
        <fullName evidence="11 13">S-adenosylmethionine:tRNA ribosyltransferase-isomerase</fullName>
        <ecNumber evidence="10 13">2.4.99.17</ecNumber>
    </recommendedName>
    <alternativeName>
        <fullName evidence="12 13">Queuosine biosynthesis protein QueA</fullName>
    </alternativeName>
</protein>
<evidence type="ECO:0000256" key="11">
    <source>
        <dbReference type="ARBA" id="ARBA00069325"/>
    </source>
</evidence>
<dbReference type="PATRIC" id="fig|1618345.3.peg.339"/>
<name>A0A0G0LV94_UNCC2</name>
<dbReference type="GO" id="GO:0051075">
    <property type="term" value="F:S-adenosylmethionine:tRNA ribosyltransferase-isomerase activity"/>
    <property type="evidence" value="ECO:0007669"/>
    <property type="project" value="UniProtKB-EC"/>
</dbReference>
<keyword evidence="5 13" id="KW-0808">Transferase</keyword>
<dbReference type="Pfam" id="PF02547">
    <property type="entry name" value="Queuosine_synth"/>
    <property type="match status" value="1"/>
</dbReference>